<dbReference type="AlphaFoldDB" id="X1U2W3"/>
<evidence type="ECO:0000313" key="2">
    <source>
        <dbReference type="EMBL" id="GAJ11859.1"/>
    </source>
</evidence>
<protein>
    <submittedName>
        <fullName evidence="2">Uncharacterized protein</fullName>
    </submittedName>
</protein>
<feature type="compositionally biased region" description="Basic and acidic residues" evidence="1">
    <location>
        <begin position="25"/>
        <end position="52"/>
    </location>
</feature>
<dbReference type="EMBL" id="BARW01034946">
    <property type="protein sequence ID" value="GAJ11859.1"/>
    <property type="molecule type" value="Genomic_DNA"/>
</dbReference>
<accession>X1U2W3</accession>
<organism evidence="2">
    <name type="scientific">marine sediment metagenome</name>
    <dbReference type="NCBI Taxonomy" id="412755"/>
    <lineage>
        <taxon>unclassified sequences</taxon>
        <taxon>metagenomes</taxon>
        <taxon>ecological metagenomes</taxon>
    </lineage>
</organism>
<feature type="non-terminal residue" evidence="2">
    <location>
        <position position="1"/>
    </location>
</feature>
<feature type="region of interest" description="Disordered" evidence="1">
    <location>
        <begin position="1"/>
        <end position="52"/>
    </location>
</feature>
<proteinExistence type="predicted"/>
<sequence>EYEVRRAHSQDLGSDSPHYMVFIMSEEKKKEEEPKEEEKACEEKPEKEKKPE</sequence>
<comment type="caution">
    <text evidence="2">The sequence shown here is derived from an EMBL/GenBank/DDBJ whole genome shotgun (WGS) entry which is preliminary data.</text>
</comment>
<name>X1U2W3_9ZZZZ</name>
<evidence type="ECO:0000256" key="1">
    <source>
        <dbReference type="SAM" id="MobiDB-lite"/>
    </source>
</evidence>
<gene>
    <name evidence="2" type="ORF">S12H4_54637</name>
</gene>
<reference evidence="2" key="1">
    <citation type="journal article" date="2014" name="Front. Microbiol.">
        <title>High frequency of phylogenetically diverse reductive dehalogenase-homologous genes in deep subseafloor sedimentary metagenomes.</title>
        <authorList>
            <person name="Kawai M."/>
            <person name="Futagami T."/>
            <person name="Toyoda A."/>
            <person name="Takaki Y."/>
            <person name="Nishi S."/>
            <person name="Hori S."/>
            <person name="Arai W."/>
            <person name="Tsubouchi T."/>
            <person name="Morono Y."/>
            <person name="Uchiyama I."/>
            <person name="Ito T."/>
            <person name="Fujiyama A."/>
            <person name="Inagaki F."/>
            <person name="Takami H."/>
        </authorList>
    </citation>
    <scope>NUCLEOTIDE SEQUENCE</scope>
    <source>
        <strain evidence="2">Expedition CK06-06</strain>
    </source>
</reference>